<evidence type="ECO:0000313" key="1">
    <source>
        <dbReference type="EMBL" id="KAK3943817.1"/>
    </source>
</evidence>
<keyword evidence="2" id="KW-1185">Reference proteome</keyword>
<dbReference type="AlphaFoldDB" id="A0AAN6S7D3"/>
<dbReference type="Proteomes" id="UP001303473">
    <property type="component" value="Unassembled WGS sequence"/>
</dbReference>
<gene>
    <name evidence="1" type="ORF">QBC46DRAFT_417889</name>
</gene>
<dbReference type="EMBL" id="MU853763">
    <property type="protein sequence ID" value="KAK3943817.1"/>
    <property type="molecule type" value="Genomic_DNA"/>
</dbReference>
<organism evidence="1 2">
    <name type="scientific">Diplogelasinospora grovesii</name>
    <dbReference type="NCBI Taxonomy" id="303347"/>
    <lineage>
        <taxon>Eukaryota</taxon>
        <taxon>Fungi</taxon>
        <taxon>Dikarya</taxon>
        <taxon>Ascomycota</taxon>
        <taxon>Pezizomycotina</taxon>
        <taxon>Sordariomycetes</taxon>
        <taxon>Sordariomycetidae</taxon>
        <taxon>Sordariales</taxon>
        <taxon>Diplogelasinosporaceae</taxon>
        <taxon>Diplogelasinospora</taxon>
    </lineage>
</organism>
<evidence type="ECO:0000313" key="2">
    <source>
        <dbReference type="Proteomes" id="UP001303473"/>
    </source>
</evidence>
<sequence length="269" mass="29518">MYTQHADAKYEKAHFFSGPSGLNHWAAIHGTVPCRFREWALGTPALQNETYPHLGWYQDQSSDKDRATAPVLDFVPSNKSGPCTVRGVLAHSETQQLRANLKGLAWLGVKGAAMVAPAWLLPLALVVHHCAAWRVLASAWCWKPLGLDEQTTPQKDAQQKTRDPDVFPLLCDFVSSCVSSAQPFSDCLMFSVYALTACLSLPRQLNEVVNSPALYIFARFCHIHSKLPQPLSTRSCNPVLAATNNQDQFASLLPDSNSAVGFLLLSDVA</sequence>
<proteinExistence type="predicted"/>
<comment type="caution">
    <text evidence="1">The sequence shown here is derived from an EMBL/GenBank/DDBJ whole genome shotgun (WGS) entry which is preliminary data.</text>
</comment>
<name>A0AAN6S7D3_9PEZI</name>
<protein>
    <submittedName>
        <fullName evidence="1">Uncharacterized protein</fullName>
    </submittedName>
</protein>
<reference evidence="2" key="1">
    <citation type="journal article" date="2023" name="Mol. Phylogenet. Evol.">
        <title>Genome-scale phylogeny and comparative genomics of the fungal order Sordariales.</title>
        <authorList>
            <person name="Hensen N."/>
            <person name="Bonometti L."/>
            <person name="Westerberg I."/>
            <person name="Brannstrom I.O."/>
            <person name="Guillou S."/>
            <person name="Cros-Aarteil S."/>
            <person name="Calhoun S."/>
            <person name="Haridas S."/>
            <person name="Kuo A."/>
            <person name="Mondo S."/>
            <person name="Pangilinan J."/>
            <person name="Riley R."/>
            <person name="LaButti K."/>
            <person name="Andreopoulos B."/>
            <person name="Lipzen A."/>
            <person name="Chen C."/>
            <person name="Yan M."/>
            <person name="Daum C."/>
            <person name="Ng V."/>
            <person name="Clum A."/>
            <person name="Steindorff A."/>
            <person name="Ohm R.A."/>
            <person name="Martin F."/>
            <person name="Silar P."/>
            <person name="Natvig D.O."/>
            <person name="Lalanne C."/>
            <person name="Gautier V."/>
            <person name="Ament-Velasquez S.L."/>
            <person name="Kruys A."/>
            <person name="Hutchinson M.I."/>
            <person name="Powell A.J."/>
            <person name="Barry K."/>
            <person name="Miller A.N."/>
            <person name="Grigoriev I.V."/>
            <person name="Debuchy R."/>
            <person name="Gladieux P."/>
            <person name="Hiltunen Thoren M."/>
            <person name="Johannesson H."/>
        </authorList>
    </citation>
    <scope>NUCLEOTIDE SEQUENCE [LARGE SCALE GENOMIC DNA]</scope>
    <source>
        <strain evidence="2">CBS 340.73</strain>
    </source>
</reference>
<accession>A0AAN6S7D3</accession>